<dbReference type="EMBL" id="BOVJ01000003">
    <property type="protein sequence ID" value="GIQ61510.1"/>
    <property type="molecule type" value="Genomic_DNA"/>
</dbReference>
<evidence type="ECO:0000313" key="1">
    <source>
        <dbReference type="EMBL" id="GIQ61510.1"/>
    </source>
</evidence>
<comment type="caution">
    <text evidence="1">The sequence shown here is derived from an EMBL/GenBank/DDBJ whole genome shotgun (WGS) entry which is preliminary data.</text>
</comment>
<gene>
    <name evidence="1" type="ORF">PACILC2_00780</name>
</gene>
<evidence type="ECO:0000313" key="2">
    <source>
        <dbReference type="Proteomes" id="UP000680304"/>
    </source>
</evidence>
<organism evidence="1 2">
    <name type="scientific">Paenibacillus cisolokensis</name>
    <dbReference type="NCBI Taxonomy" id="1658519"/>
    <lineage>
        <taxon>Bacteria</taxon>
        <taxon>Bacillati</taxon>
        <taxon>Bacillota</taxon>
        <taxon>Bacilli</taxon>
        <taxon>Bacillales</taxon>
        <taxon>Paenibacillaceae</taxon>
        <taxon>Paenibacillus</taxon>
    </lineage>
</organism>
<sequence>MSKLRGRKIRIISSDHRQNWYTDKIGQEFIIHSECSRNRENLIVRTTVEQAGWPYGWVSKKDCVFVEEEPEKEDNNA</sequence>
<keyword evidence="2" id="KW-1185">Reference proteome</keyword>
<proteinExistence type="predicted"/>
<dbReference type="Proteomes" id="UP000680304">
    <property type="component" value="Unassembled WGS sequence"/>
</dbReference>
<accession>A0ABQ4N016</accession>
<name>A0ABQ4N016_9BACL</name>
<protein>
    <submittedName>
        <fullName evidence="1">Uncharacterized protein</fullName>
    </submittedName>
</protein>
<dbReference type="RefSeq" id="WP_213526720.1">
    <property type="nucleotide sequence ID" value="NZ_BOVJ01000003.1"/>
</dbReference>
<reference evidence="1 2" key="1">
    <citation type="submission" date="2021-04" db="EMBL/GenBank/DDBJ databases">
        <title>Draft genome sequence of Paenibacillus cisolokensis, LC2-13A.</title>
        <authorList>
            <person name="Uke A."/>
            <person name="Chhe C."/>
            <person name="Baramee S."/>
            <person name="Kosugi A."/>
        </authorList>
    </citation>
    <scope>NUCLEOTIDE SEQUENCE [LARGE SCALE GENOMIC DNA]</scope>
    <source>
        <strain evidence="1 2">LC2-13A</strain>
    </source>
</reference>